<gene>
    <name evidence="2" type="ORF">KsCSTR_39760</name>
    <name evidence="3" type="ORF">KSMBR1_3143</name>
    <name evidence="1" type="ORF">kustb0127</name>
</gene>
<dbReference type="Proteomes" id="UP000221734">
    <property type="component" value="Chromosome Kuenenia_stuttgartiensis_MBR1"/>
</dbReference>
<dbReference type="AlphaFoldDB" id="Q1PUH1"/>
<dbReference type="SUPFAM" id="SSF52540">
    <property type="entry name" value="P-loop containing nucleoside triphosphate hydrolases"/>
    <property type="match status" value="1"/>
</dbReference>
<reference evidence="1" key="1">
    <citation type="journal article" date="2006" name="Nature">
        <title>Deciphering the evolution and metabolism of an anammox bacterium from a community genome.</title>
        <authorList>
            <person name="Strous M."/>
            <person name="Pelletier E."/>
            <person name="Mangenot S."/>
            <person name="Rattei T."/>
            <person name="Lehner A."/>
            <person name="Taylor M.W."/>
            <person name="Horn M."/>
            <person name="Daims H."/>
            <person name="Bartol-Mavel D."/>
            <person name="Wincker P."/>
            <person name="Barbe V."/>
            <person name="Fonknechten N."/>
            <person name="Vallenet D."/>
            <person name="Segurens B."/>
            <person name="Schenowitz-Truong C."/>
            <person name="Medigue C."/>
            <person name="Collingro A."/>
            <person name="Snel B."/>
            <person name="Dutilh B.E."/>
            <person name="OpDenCamp H.J.M."/>
            <person name="vanDerDrift C."/>
            <person name="Cirpus I."/>
            <person name="vanDePas-Schoonen K.T."/>
            <person name="Harhangi H.R."/>
            <person name="vanNiftrik L."/>
            <person name="Schmid M."/>
            <person name="Keltjens J."/>
            <person name="vanDeVossenberg J."/>
            <person name="Kartal B."/>
            <person name="Meier H."/>
            <person name="Frishman D."/>
            <person name="Huynen M.A."/>
            <person name="Mewes H."/>
            <person name="Weissenbach J."/>
            <person name="Jetten M.S.M."/>
            <person name="Wagner M."/>
            <person name="LePaslier D."/>
        </authorList>
    </citation>
    <scope>NUCLEOTIDE SEQUENCE</scope>
</reference>
<reference evidence="2 5" key="5">
    <citation type="submission" date="2020-02" db="EMBL/GenBank/DDBJ databases">
        <title>Newly sequenced genome of strain CSTR1 showed variability in Candidatus Kuenenia stuttgartiensis genomes.</title>
        <authorList>
            <person name="Ding C."/>
            <person name="Adrian L."/>
        </authorList>
    </citation>
    <scope>NUCLEOTIDE SEQUENCE [LARGE SCALE GENOMIC DNA]</scope>
    <source>
        <strain evidence="2 5">CSTR1</strain>
    </source>
</reference>
<dbReference type="KEGG" id="kst:KSMBR1_3143"/>
<dbReference type="EMBL" id="LT934425">
    <property type="protein sequence ID" value="SOH05620.1"/>
    <property type="molecule type" value="Genomic_DNA"/>
</dbReference>
<evidence type="ECO:0000313" key="5">
    <source>
        <dbReference type="Proteomes" id="UP000501926"/>
    </source>
</evidence>
<name>Q1PUH1_KUEST</name>
<dbReference type="GO" id="GO:0004027">
    <property type="term" value="F:alcohol sulfotransferase activity"/>
    <property type="evidence" value="ECO:0007669"/>
    <property type="project" value="UniProtKB-EC"/>
</dbReference>
<protein>
    <submittedName>
        <fullName evidence="2">Putative 3-hydroxysteroid sulfotransferase</fullName>
    </submittedName>
    <submittedName>
        <fullName evidence="1">Similar to 3-hydroxysteroid sulfotransferase</fullName>
        <ecNumber evidence="1 2">2.8.2.2</ecNumber>
    </submittedName>
</protein>
<dbReference type="Proteomes" id="UP000501926">
    <property type="component" value="Chromosome"/>
</dbReference>
<accession>Q1PUH1</accession>
<dbReference type="EMBL" id="CP049055">
    <property type="protein sequence ID" value="QII13355.1"/>
    <property type="molecule type" value="Genomic_DNA"/>
</dbReference>
<dbReference type="Gene3D" id="3.40.50.300">
    <property type="entry name" value="P-loop containing nucleotide triphosphate hydrolases"/>
    <property type="match status" value="1"/>
</dbReference>
<evidence type="ECO:0000313" key="3">
    <source>
        <dbReference type="EMBL" id="SOH05620.1"/>
    </source>
</evidence>
<dbReference type="Pfam" id="PF13469">
    <property type="entry name" value="Sulfotransfer_3"/>
    <property type="match status" value="1"/>
</dbReference>
<keyword evidence="4" id="KW-1185">Reference proteome</keyword>
<reference evidence="1" key="2">
    <citation type="submission" date="2006-01" db="EMBL/GenBank/DDBJ databases">
        <authorList>
            <person name="Genoscope"/>
        </authorList>
    </citation>
    <scope>NUCLEOTIDE SEQUENCE</scope>
</reference>
<reference evidence="3" key="3">
    <citation type="submission" date="2017-10" db="EMBL/GenBank/DDBJ databases">
        <authorList>
            <person name="Banno H."/>
            <person name="Chua N.-H."/>
        </authorList>
    </citation>
    <scope>NUCLEOTIDE SEQUENCE [LARGE SCALE GENOMIC DNA]</scope>
    <source>
        <strain evidence="3">Kuenenia_mbr1_ru-nijmegen</strain>
    </source>
</reference>
<organism evidence="1">
    <name type="scientific">Kuenenia stuttgartiensis</name>
    <dbReference type="NCBI Taxonomy" id="174633"/>
    <lineage>
        <taxon>Bacteria</taxon>
        <taxon>Pseudomonadati</taxon>
        <taxon>Planctomycetota</taxon>
        <taxon>Candidatus Brocadiia</taxon>
        <taxon>Candidatus Brocadiales</taxon>
        <taxon>Candidatus Brocadiaceae</taxon>
        <taxon>Candidatus Kuenenia</taxon>
    </lineage>
</organism>
<dbReference type="OrthoDB" id="5724543at2"/>
<dbReference type="EMBL" id="CT573074">
    <property type="protein sequence ID" value="CAJ70872.1"/>
    <property type="molecule type" value="Genomic_DNA"/>
</dbReference>
<proteinExistence type="predicted"/>
<sequence length="261" mass="30900">MQKKPFIYIASLRRTGGTVLSEALTMLPYSFILREPNLGKNKFRIQENDYTLFLQLGIDLKAFKQKYMDEEDNSLINALKSQIMPNLAPHIHQLGVKEIHHRGWQNYYRVFEDIRFILTARDPRDIYVSLYYRKKQGKGSWKKELTPETLSTHLNNEFNRQLEMAEQANCIKVKYEELCTNTEIYQKIKTFLESEIPDTGDIGSFNAANVKRKDEYELHGNIITDKRVHRWQQEPDKRLVAEATKIIDLMPHYCDFWGYKK</sequence>
<reference evidence="4" key="4">
    <citation type="submission" date="2017-10" db="EMBL/GenBank/DDBJ databases">
        <authorList>
            <person name="Frank J."/>
        </authorList>
    </citation>
    <scope>NUCLEOTIDE SEQUENCE [LARGE SCALE GENOMIC DNA]</scope>
</reference>
<evidence type="ECO:0000313" key="2">
    <source>
        <dbReference type="EMBL" id="QII13355.1"/>
    </source>
</evidence>
<evidence type="ECO:0000313" key="1">
    <source>
        <dbReference type="EMBL" id="CAJ70872.1"/>
    </source>
</evidence>
<dbReference type="EC" id="2.8.2.2" evidence="1 2"/>
<evidence type="ECO:0000313" key="4">
    <source>
        <dbReference type="Proteomes" id="UP000221734"/>
    </source>
</evidence>
<dbReference type="InterPro" id="IPR027417">
    <property type="entry name" value="P-loop_NTPase"/>
</dbReference>
<keyword evidence="1" id="KW-0808">Transferase</keyword>
<dbReference type="RefSeq" id="WP_099326168.1">
    <property type="nucleotide sequence ID" value="NZ_CP049055.1"/>
</dbReference>